<sequence>MLRNKDTRIISEIKDFFTTREKAIETIVQIVSSLTIRKNLFQIQE</sequence>
<name>A0A5J4RL38_9ZZZZ</name>
<organism evidence="1">
    <name type="scientific">termite gut metagenome</name>
    <dbReference type="NCBI Taxonomy" id="433724"/>
    <lineage>
        <taxon>unclassified sequences</taxon>
        <taxon>metagenomes</taxon>
        <taxon>organismal metagenomes</taxon>
    </lineage>
</organism>
<protein>
    <submittedName>
        <fullName evidence="1">Uncharacterized protein</fullName>
    </submittedName>
</protein>
<dbReference type="AlphaFoldDB" id="A0A5J4RL38"/>
<evidence type="ECO:0000313" key="1">
    <source>
        <dbReference type="EMBL" id="KAA6333870.1"/>
    </source>
</evidence>
<gene>
    <name evidence="1" type="ORF">EZS27_017775</name>
</gene>
<feature type="non-terminal residue" evidence="1">
    <location>
        <position position="45"/>
    </location>
</feature>
<proteinExistence type="predicted"/>
<accession>A0A5J4RL38</accession>
<dbReference type="EMBL" id="SNRY01001062">
    <property type="protein sequence ID" value="KAA6333870.1"/>
    <property type="molecule type" value="Genomic_DNA"/>
</dbReference>
<comment type="caution">
    <text evidence="1">The sequence shown here is derived from an EMBL/GenBank/DDBJ whole genome shotgun (WGS) entry which is preliminary data.</text>
</comment>
<reference evidence="1" key="1">
    <citation type="submission" date="2019-03" db="EMBL/GenBank/DDBJ databases">
        <title>Single cell metagenomics reveals metabolic interactions within the superorganism composed of flagellate Streblomastix strix and complex community of Bacteroidetes bacteria on its surface.</title>
        <authorList>
            <person name="Treitli S.C."/>
            <person name="Kolisko M."/>
            <person name="Husnik F."/>
            <person name="Keeling P."/>
            <person name="Hampl V."/>
        </authorList>
    </citation>
    <scope>NUCLEOTIDE SEQUENCE</scope>
    <source>
        <strain evidence="1">STM</strain>
    </source>
</reference>